<protein>
    <submittedName>
        <fullName evidence="1">Uncharacterized protein</fullName>
    </submittedName>
</protein>
<accession>A0A2H4PA31</accession>
<name>A0A2H4PA31_9CAUD</name>
<gene>
    <name evidence="1" type="ORF">PBI_MAHDIA_41</name>
</gene>
<dbReference type="OrthoDB" id="27118at10239"/>
<proteinExistence type="predicted"/>
<sequence length="85" mass="9363">MRADHARRTQGERAKELASATSLEELARIVHDGTCPVWVQQAHGAYYVDMARRNCGPEGRDHIRYLTGLATITDLAEALGLAITD</sequence>
<dbReference type="Proteomes" id="UP000240384">
    <property type="component" value="Segment"/>
</dbReference>
<organism evidence="1 2">
    <name type="scientific">Gordonia phage Mahdia</name>
    <dbReference type="NCBI Taxonomy" id="2047873"/>
    <lineage>
        <taxon>Viruses</taxon>
        <taxon>Duplodnaviria</taxon>
        <taxon>Heunggongvirae</taxon>
        <taxon>Uroviricota</taxon>
        <taxon>Caudoviricetes</taxon>
        <taxon>Gustavvirus</taxon>
        <taxon>Gustavvirus mahdia</taxon>
    </lineage>
</organism>
<evidence type="ECO:0000313" key="1">
    <source>
        <dbReference type="EMBL" id="ATW59040.1"/>
    </source>
</evidence>
<evidence type="ECO:0000313" key="2">
    <source>
        <dbReference type="Proteomes" id="UP000240384"/>
    </source>
</evidence>
<dbReference type="EMBL" id="MG198783">
    <property type="protein sequence ID" value="ATW59040.1"/>
    <property type="molecule type" value="Genomic_DNA"/>
</dbReference>
<keyword evidence="2" id="KW-1185">Reference proteome</keyword>
<reference evidence="2" key="1">
    <citation type="submission" date="2017-10" db="EMBL/GenBank/DDBJ databases">
        <authorList>
            <person name="Banno H."/>
            <person name="Chua N.-H."/>
        </authorList>
    </citation>
    <scope>NUCLEOTIDE SEQUENCE [LARGE SCALE GENOMIC DNA]</scope>
</reference>